<gene>
    <name evidence="3" type="ORF">EXM65_15555</name>
</gene>
<dbReference type="PANTHER" id="PTHR41328:SF2">
    <property type="entry name" value="TERMINASE SMALL SUBUNIT"/>
    <property type="match status" value="1"/>
</dbReference>
<keyword evidence="2" id="KW-0231">Viral genome packaging</keyword>
<dbReference type="Proteomes" id="UP000472355">
    <property type="component" value="Unassembled WGS sequence"/>
</dbReference>
<proteinExistence type="predicted"/>
<evidence type="ECO:0000256" key="1">
    <source>
        <dbReference type="ARBA" id="ARBA00022612"/>
    </source>
</evidence>
<accession>A0A6M0SW30</accession>
<dbReference type="Gene3D" id="1.10.10.1400">
    <property type="entry name" value="Terminase, small subunit, N-terminal DNA-binding domain, HTH motif"/>
    <property type="match status" value="1"/>
</dbReference>
<dbReference type="EMBL" id="SGKU01000054">
    <property type="protein sequence ID" value="NFA43945.1"/>
    <property type="molecule type" value="Genomic_DNA"/>
</dbReference>
<evidence type="ECO:0000313" key="3">
    <source>
        <dbReference type="EMBL" id="NFA43945.1"/>
    </source>
</evidence>
<dbReference type="GO" id="GO:0051276">
    <property type="term" value="P:chromosome organization"/>
    <property type="evidence" value="ECO:0007669"/>
    <property type="project" value="InterPro"/>
</dbReference>
<dbReference type="PANTHER" id="PTHR41328">
    <property type="entry name" value="TERMINASE SMALL SUBUNIT-RELATED"/>
    <property type="match status" value="1"/>
</dbReference>
<evidence type="ECO:0000256" key="2">
    <source>
        <dbReference type="ARBA" id="ARBA00023219"/>
    </source>
</evidence>
<dbReference type="InterPro" id="IPR038713">
    <property type="entry name" value="Terminase_Gp1_N_sf"/>
</dbReference>
<name>A0A6M0SW30_CLOBO</name>
<dbReference type="Pfam" id="PF03592">
    <property type="entry name" value="Terminase_2"/>
    <property type="match status" value="1"/>
</dbReference>
<keyword evidence="1" id="KW-1188">Viral release from host cell</keyword>
<reference evidence="3 4" key="1">
    <citation type="submission" date="2019-02" db="EMBL/GenBank/DDBJ databases">
        <title>Genome sequencing of Clostridium botulinum clinical isolates.</title>
        <authorList>
            <person name="Brunt J."/>
            <person name="Van Vliet A.H.M."/>
            <person name="Stringer S.C."/>
            <person name="Grant K.A."/>
            <person name="Carter A.C."/>
            <person name="Peck M.W."/>
        </authorList>
    </citation>
    <scope>NUCLEOTIDE SEQUENCE [LARGE SCALE GENOMIC DNA]</scope>
    <source>
        <strain evidence="3 4">H113700579</strain>
    </source>
</reference>
<sequence>MAKLTAKQKRFCNEYLIDLNATQAAIRAGYSVDSAKVIGCENLTKPNVKSYLDRRMAKREIRTEISQDKVLNELAKIGFANIDDYVVVDSSSGYDKVIIKDTKSIPEDKISAISSIKQGANGIEVRLHDKVRALENIGRHLGMFKDKLEISGTNEIQIKLED</sequence>
<dbReference type="InterPro" id="IPR005335">
    <property type="entry name" value="Terminase_ssu"/>
</dbReference>
<protein>
    <submittedName>
        <fullName evidence="3">Terminase small subunit</fullName>
    </submittedName>
</protein>
<evidence type="ECO:0000313" key="4">
    <source>
        <dbReference type="Proteomes" id="UP000472355"/>
    </source>
</evidence>
<dbReference type="InterPro" id="IPR052404">
    <property type="entry name" value="SPP1-like_terminase"/>
</dbReference>
<organism evidence="3 4">
    <name type="scientific">Clostridium botulinum</name>
    <dbReference type="NCBI Taxonomy" id="1491"/>
    <lineage>
        <taxon>Bacteria</taxon>
        <taxon>Bacillati</taxon>
        <taxon>Bacillota</taxon>
        <taxon>Clostridia</taxon>
        <taxon>Eubacteriales</taxon>
        <taxon>Clostridiaceae</taxon>
        <taxon>Clostridium</taxon>
    </lineage>
</organism>
<dbReference type="AlphaFoldDB" id="A0A6M0SW30"/>
<comment type="caution">
    <text evidence="3">The sequence shown here is derived from an EMBL/GenBank/DDBJ whole genome shotgun (WGS) entry which is preliminary data.</text>
</comment>